<gene>
    <name evidence="2" type="ORF">SAMN05216276_103526</name>
</gene>
<accession>A0A239LTU3</accession>
<evidence type="ECO:0000256" key="1">
    <source>
        <dbReference type="SAM" id="MobiDB-lite"/>
    </source>
</evidence>
<organism evidence="2 3">
    <name type="scientific">Streptosporangium subroseum</name>
    <dbReference type="NCBI Taxonomy" id="106412"/>
    <lineage>
        <taxon>Bacteria</taxon>
        <taxon>Bacillati</taxon>
        <taxon>Actinomycetota</taxon>
        <taxon>Actinomycetes</taxon>
        <taxon>Streptosporangiales</taxon>
        <taxon>Streptosporangiaceae</taxon>
        <taxon>Streptosporangium</taxon>
    </lineage>
</organism>
<sequence length="51" mass="5348">MISLRTNVQAGKHADGNAQVGEDRGSLTPVDQSDVLRDITLSESGPGDLEP</sequence>
<evidence type="ECO:0000313" key="2">
    <source>
        <dbReference type="EMBL" id="SNT33871.1"/>
    </source>
</evidence>
<dbReference type="AlphaFoldDB" id="A0A239LTU3"/>
<evidence type="ECO:0000313" key="3">
    <source>
        <dbReference type="Proteomes" id="UP000198282"/>
    </source>
</evidence>
<dbReference type="EMBL" id="FZOD01000035">
    <property type="protein sequence ID" value="SNT33871.1"/>
    <property type="molecule type" value="Genomic_DNA"/>
</dbReference>
<dbReference type="Proteomes" id="UP000198282">
    <property type="component" value="Unassembled WGS sequence"/>
</dbReference>
<feature type="region of interest" description="Disordered" evidence="1">
    <location>
        <begin position="1"/>
        <end position="51"/>
    </location>
</feature>
<proteinExistence type="predicted"/>
<reference evidence="2 3" key="1">
    <citation type="submission" date="2017-06" db="EMBL/GenBank/DDBJ databases">
        <authorList>
            <person name="Kim H.J."/>
            <person name="Triplett B.A."/>
        </authorList>
    </citation>
    <scope>NUCLEOTIDE SEQUENCE [LARGE SCALE GENOMIC DNA]</scope>
    <source>
        <strain evidence="2 3">CGMCC 4.2132</strain>
    </source>
</reference>
<name>A0A239LTU3_9ACTN</name>
<protein>
    <submittedName>
        <fullName evidence="2">Uncharacterized protein</fullName>
    </submittedName>
</protein>
<keyword evidence="3" id="KW-1185">Reference proteome</keyword>